<proteinExistence type="predicted"/>
<dbReference type="AlphaFoldDB" id="A0A8H3IJ77"/>
<dbReference type="OrthoDB" id="277832at2759"/>
<gene>
    <name evidence="1" type="ORF">HETSPECPRED_002544</name>
</gene>
<dbReference type="EMBL" id="CAJPDS010000016">
    <property type="protein sequence ID" value="CAF9915639.1"/>
    <property type="molecule type" value="Genomic_DNA"/>
</dbReference>
<name>A0A8H3IJ77_9LECA</name>
<reference evidence="1" key="1">
    <citation type="submission" date="2021-03" db="EMBL/GenBank/DDBJ databases">
        <authorList>
            <person name="Tagirdzhanova G."/>
        </authorList>
    </citation>
    <scope>NUCLEOTIDE SEQUENCE</scope>
</reference>
<protein>
    <submittedName>
        <fullName evidence="1">Uncharacterized protein</fullName>
    </submittedName>
</protein>
<accession>A0A8H3IJ77</accession>
<keyword evidence="2" id="KW-1185">Reference proteome</keyword>
<evidence type="ECO:0000313" key="2">
    <source>
        <dbReference type="Proteomes" id="UP000664521"/>
    </source>
</evidence>
<dbReference type="Proteomes" id="UP000664521">
    <property type="component" value="Unassembled WGS sequence"/>
</dbReference>
<evidence type="ECO:0000313" key="1">
    <source>
        <dbReference type="EMBL" id="CAF9915639.1"/>
    </source>
</evidence>
<organism evidence="1 2">
    <name type="scientific">Heterodermia speciosa</name>
    <dbReference type="NCBI Taxonomy" id="116794"/>
    <lineage>
        <taxon>Eukaryota</taxon>
        <taxon>Fungi</taxon>
        <taxon>Dikarya</taxon>
        <taxon>Ascomycota</taxon>
        <taxon>Pezizomycotina</taxon>
        <taxon>Lecanoromycetes</taxon>
        <taxon>OSLEUM clade</taxon>
        <taxon>Lecanoromycetidae</taxon>
        <taxon>Caliciales</taxon>
        <taxon>Physciaceae</taxon>
        <taxon>Heterodermia</taxon>
    </lineage>
</organism>
<sequence length="277" mass="31235">MPLANPISREQLMALRHRLILDLVTNDFPAPAIVWPASQNIIIGNMSLLTDERLNAATALLRSLDLKTILQESREACRSESNTDPGEKADGPILASVVGLERLAIQTLRVAKKLYAGVVDREHVLPEFVKRIQTIFDQRGLLSPETKNDRFPPRVKIIDTTRIKLRKDPDSEKNVRTLALDAREMYIKYKDFVWAENIPLQTVSISKTPLRNFTRGSILVDQGYRDVVSVPLPGASALDPAEYWNGLKLRPARIFHETSHNSFRRVGVGDTYDNTKS</sequence>
<comment type="caution">
    <text evidence="1">The sequence shown here is derived from an EMBL/GenBank/DDBJ whole genome shotgun (WGS) entry which is preliminary data.</text>
</comment>
<dbReference type="Gene3D" id="3.90.1140.10">
    <property type="entry name" value="Cyclic phosphodiesterase"/>
    <property type="match status" value="1"/>
</dbReference>